<organism evidence="2 3">
    <name type="scientific">Linderina pennispora</name>
    <dbReference type="NCBI Taxonomy" id="61395"/>
    <lineage>
        <taxon>Eukaryota</taxon>
        <taxon>Fungi</taxon>
        <taxon>Fungi incertae sedis</taxon>
        <taxon>Zoopagomycota</taxon>
        <taxon>Kickxellomycotina</taxon>
        <taxon>Kickxellomycetes</taxon>
        <taxon>Kickxellales</taxon>
        <taxon>Kickxellaceae</taxon>
        <taxon>Linderina</taxon>
    </lineage>
</organism>
<proteinExistence type="predicted"/>
<dbReference type="RefSeq" id="XP_040747649.1">
    <property type="nucleotide sequence ID" value="XM_040889615.1"/>
</dbReference>
<sequence length="218" mass="24687">MSPTTAGCASCSRRLPAPTTCWCMSLLRDARRHAWTRCRRSRAGPRWPCRCRRRDSRAWRRAVPAQKSASPACRPALDVRPPRPPVATSPGAWAGAAEHEPERHAGRTCSHGPWVRQRQATCQTLRFPRHARSSRCRECRAQCRATNKLPLFSKQLWVDAQSPKHVRNVNVCVFGTGCLPLFLHHRFEHSKQVLAGCCTRCLPLFYQPVDCLCIALLD</sequence>
<keyword evidence="3" id="KW-1185">Reference proteome</keyword>
<evidence type="ECO:0000256" key="1">
    <source>
        <dbReference type="SAM" id="MobiDB-lite"/>
    </source>
</evidence>
<name>A0A1Y1WMB7_9FUNG</name>
<dbReference type="Proteomes" id="UP000193922">
    <property type="component" value="Unassembled WGS sequence"/>
</dbReference>
<reference evidence="2 3" key="1">
    <citation type="submission" date="2016-07" db="EMBL/GenBank/DDBJ databases">
        <title>Pervasive Adenine N6-methylation of Active Genes in Fungi.</title>
        <authorList>
            <consortium name="DOE Joint Genome Institute"/>
            <person name="Mondo S.J."/>
            <person name="Dannebaum R.O."/>
            <person name="Kuo R.C."/>
            <person name="Labutti K."/>
            <person name="Haridas S."/>
            <person name="Kuo A."/>
            <person name="Salamov A."/>
            <person name="Ahrendt S.R."/>
            <person name="Lipzen A."/>
            <person name="Sullivan W."/>
            <person name="Andreopoulos W.B."/>
            <person name="Clum A."/>
            <person name="Lindquist E."/>
            <person name="Daum C."/>
            <person name="Ramamoorthy G.K."/>
            <person name="Gryganskyi A."/>
            <person name="Culley D."/>
            <person name="Magnuson J.K."/>
            <person name="James T.Y."/>
            <person name="O'Malley M.A."/>
            <person name="Stajich J.E."/>
            <person name="Spatafora J.W."/>
            <person name="Visel A."/>
            <person name="Grigoriev I.V."/>
        </authorList>
    </citation>
    <scope>NUCLEOTIDE SEQUENCE [LARGE SCALE GENOMIC DNA]</scope>
    <source>
        <strain evidence="2 3">ATCC 12442</strain>
    </source>
</reference>
<protein>
    <submittedName>
        <fullName evidence="2">Uncharacterized protein</fullName>
    </submittedName>
</protein>
<dbReference type="EMBL" id="MCFD01000001">
    <property type="protein sequence ID" value="ORX74438.1"/>
    <property type="molecule type" value="Genomic_DNA"/>
</dbReference>
<evidence type="ECO:0000313" key="3">
    <source>
        <dbReference type="Proteomes" id="UP000193922"/>
    </source>
</evidence>
<comment type="caution">
    <text evidence="2">The sequence shown here is derived from an EMBL/GenBank/DDBJ whole genome shotgun (WGS) entry which is preliminary data.</text>
</comment>
<gene>
    <name evidence="2" type="ORF">DL89DRAFT_280848</name>
</gene>
<evidence type="ECO:0000313" key="2">
    <source>
        <dbReference type="EMBL" id="ORX74438.1"/>
    </source>
</evidence>
<feature type="region of interest" description="Disordered" evidence="1">
    <location>
        <begin position="70"/>
        <end position="97"/>
    </location>
</feature>
<dbReference type="AlphaFoldDB" id="A0A1Y1WMB7"/>
<accession>A0A1Y1WMB7</accession>
<dbReference type="GeneID" id="63806263"/>